<evidence type="ECO:0000313" key="2">
    <source>
        <dbReference type="Proteomes" id="UP000012073"/>
    </source>
</evidence>
<dbReference type="KEGG" id="ccp:CHC_T00000043001"/>
<keyword evidence="2" id="KW-1185">Reference proteome</keyword>
<name>R7QJJ1_CHOCR</name>
<sequence>MVCASREQLRPINVLANPFFVCSFWYTLLVESNAAIRQAYLVRHGLEGTFRKSLESIWYPSGSRSGSTMIADLQALLAAGDDALASQGDETAVVTIGDDIRVERFDGATLVIVLQPSNTFSSCQDVIGSCSQVLEQLLVLMKGLQGSRGVT</sequence>
<protein>
    <submittedName>
        <fullName evidence="1">Uncharacterized protein</fullName>
    </submittedName>
</protein>
<dbReference type="RefSeq" id="XP_005717784.1">
    <property type="nucleotide sequence ID" value="XM_005717727.1"/>
</dbReference>
<reference evidence="2" key="1">
    <citation type="journal article" date="2013" name="Proc. Natl. Acad. Sci. U.S.A.">
        <title>Genome structure and metabolic features in the red seaweed Chondrus crispus shed light on evolution of the Archaeplastida.</title>
        <authorList>
            <person name="Collen J."/>
            <person name="Porcel B."/>
            <person name="Carre W."/>
            <person name="Ball S.G."/>
            <person name="Chaparro C."/>
            <person name="Tonon T."/>
            <person name="Barbeyron T."/>
            <person name="Michel G."/>
            <person name="Noel B."/>
            <person name="Valentin K."/>
            <person name="Elias M."/>
            <person name="Artiguenave F."/>
            <person name="Arun A."/>
            <person name="Aury J.M."/>
            <person name="Barbosa-Neto J.F."/>
            <person name="Bothwell J.H."/>
            <person name="Bouget F.Y."/>
            <person name="Brillet L."/>
            <person name="Cabello-Hurtado F."/>
            <person name="Capella-Gutierrez S."/>
            <person name="Charrier B."/>
            <person name="Cladiere L."/>
            <person name="Cock J.M."/>
            <person name="Coelho S.M."/>
            <person name="Colleoni C."/>
            <person name="Czjzek M."/>
            <person name="Da Silva C."/>
            <person name="Delage L."/>
            <person name="Denoeud F."/>
            <person name="Deschamps P."/>
            <person name="Dittami S.M."/>
            <person name="Gabaldon T."/>
            <person name="Gachon C.M."/>
            <person name="Groisillier A."/>
            <person name="Herve C."/>
            <person name="Jabbari K."/>
            <person name="Katinka M."/>
            <person name="Kloareg B."/>
            <person name="Kowalczyk N."/>
            <person name="Labadie K."/>
            <person name="Leblanc C."/>
            <person name="Lopez P.J."/>
            <person name="McLachlan D.H."/>
            <person name="Meslet-Cladiere L."/>
            <person name="Moustafa A."/>
            <person name="Nehr Z."/>
            <person name="Nyvall Collen P."/>
            <person name="Panaud O."/>
            <person name="Partensky F."/>
            <person name="Poulain J."/>
            <person name="Rensing S.A."/>
            <person name="Rousvoal S."/>
            <person name="Samson G."/>
            <person name="Symeonidi A."/>
            <person name="Weissenbach J."/>
            <person name="Zambounis A."/>
            <person name="Wincker P."/>
            <person name="Boyen C."/>
        </authorList>
    </citation>
    <scope>NUCLEOTIDE SEQUENCE [LARGE SCALE GENOMIC DNA]</scope>
    <source>
        <strain evidence="2">cv. Stackhouse</strain>
    </source>
</reference>
<gene>
    <name evidence="1" type="ORF">CHC_T00000043001</name>
</gene>
<dbReference type="Gramene" id="CDF37913">
    <property type="protein sequence ID" value="CDF37913"/>
    <property type="gene ID" value="CHC_T00000043001"/>
</dbReference>
<evidence type="ECO:0000313" key="1">
    <source>
        <dbReference type="EMBL" id="CDF37913.1"/>
    </source>
</evidence>
<organism evidence="1 2">
    <name type="scientific">Chondrus crispus</name>
    <name type="common">Carrageen Irish moss</name>
    <name type="synonym">Polymorpha crispa</name>
    <dbReference type="NCBI Taxonomy" id="2769"/>
    <lineage>
        <taxon>Eukaryota</taxon>
        <taxon>Rhodophyta</taxon>
        <taxon>Florideophyceae</taxon>
        <taxon>Rhodymeniophycidae</taxon>
        <taxon>Gigartinales</taxon>
        <taxon>Gigartinaceae</taxon>
        <taxon>Chondrus</taxon>
    </lineage>
</organism>
<dbReference type="AlphaFoldDB" id="R7QJJ1"/>
<dbReference type="EMBL" id="HG001883">
    <property type="protein sequence ID" value="CDF37913.1"/>
    <property type="molecule type" value="Genomic_DNA"/>
</dbReference>
<accession>R7QJJ1</accession>
<dbReference type="GeneID" id="17325488"/>
<proteinExistence type="predicted"/>
<dbReference type="Proteomes" id="UP000012073">
    <property type="component" value="Unassembled WGS sequence"/>
</dbReference>